<keyword evidence="4 8" id="KW-1003">Cell membrane</keyword>
<organism evidence="9 10">
    <name type="scientific">Sporomusa sphaeroides DSM 2875</name>
    <dbReference type="NCBI Taxonomy" id="1337886"/>
    <lineage>
        <taxon>Bacteria</taxon>
        <taxon>Bacillati</taxon>
        <taxon>Bacillota</taxon>
        <taxon>Negativicutes</taxon>
        <taxon>Selenomonadales</taxon>
        <taxon>Sporomusaceae</taxon>
        <taxon>Sporomusa</taxon>
    </lineage>
</organism>
<dbReference type="InterPro" id="IPR052017">
    <property type="entry name" value="TSUP"/>
</dbReference>
<sequence length="240" mass="26293">MDYIIIFLIICFASFIQSITGFGFAAVSAPLLLLYINPNYVVGLTVFGALVSNFWVMYKTKGKSDPKLVWPMFAASLVGILPGVYLLTIVDAAVLKLYIGILVLLMAAFMAGNYVIKVKRIKLAAILVGIVSGFLGGSTSLNGPPVALFFMNQQQEKETLRTNIVHYFCLANIATLIIMYLMKTLDLNAFRESIYVVPAVLLGAWLGEKVFVKISKSVFRKVSITIIFLCGVISIINGIT</sequence>
<comment type="subcellular location">
    <subcellularLocation>
        <location evidence="1 8">Cell membrane</location>
        <topology evidence="1 8">Multi-pass membrane protein</topology>
    </subcellularLocation>
</comment>
<proteinExistence type="inferred from homology"/>
<feature type="transmembrane region" description="Helical" evidence="8">
    <location>
        <begin position="164"/>
        <end position="182"/>
    </location>
</feature>
<evidence type="ECO:0000313" key="10">
    <source>
        <dbReference type="Proteomes" id="UP000245702"/>
    </source>
</evidence>
<feature type="transmembrane region" description="Helical" evidence="8">
    <location>
        <begin position="35"/>
        <end position="56"/>
    </location>
</feature>
<evidence type="ECO:0000256" key="5">
    <source>
        <dbReference type="ARBA" id="ARBA00022692"/>
    </source>
</evidence>
<dbReference type="RefSeq" id="WP_075757046.1">
    <property type="nucleotide sequence ID" value="NZ_CP146991.1"/>
</dbReference>
<evidence type="ECO:0000256" key="4">
    <source>
        <dbReference type="ARBA" id="ARBA00022475"/>
    </source>
</evidence>
<feature type="transmembrane region" description="Helical" evidence="8">
    <location>
        <begin position="68"/>
        <end position="89"/>
    </location>
</feature>
<reference evidence="9 10" key="1">
    <citation type="submission" date="2016-01" db="EMBL/GenBank/DDBJ databases">
        <authorList>
            <person name="Brown R."/>
        </authorList>
    </citation>
    <scope>NUCLEOTIDE SEQUENCE [LARGE SCALE GENOMIC DNA]</scope>
    <source>
        <strain evidence="9">Sporomusa sphaeroides DSM 2875</strain>
    </source>
</reference>
<dbReference type="PANTHER" id="PTHR30269">
    <property type="entry name" value="TRANSMEMBRANE PROTEIN YFCA"/>
    <property type="match status" value="1"/>
</dbReference>
<evidence type="ECO:0000256" key="8">
    <source>
        <dbReference type="RuleBase" id="RU363041"/>
    </source>
</evidence>
<keyword evidence="5 8" id="KW-0812">Transmembrane</keyword>
<evidence type="ECO:0000256" key="7">
    <source>
        <dbReference type="ARBA" id="ARBA00023136"/>
    </source>
</evidence>
<gene>
    <name evidence="9" type="ORF">SSPH_04101</name>
</gene>
<keyword evidence="6 8" id="KW-1133">Transmembrane helix</keyword>
<dbReference type="EMBL" id="FCOW01000034">
    <property type="protein sequence ID" value="CVK21414.1"/>
    <property type="molecule type" value="Genomic_DNA"/>
</dbReference>
<dbReference type="PANTHER" id="PTHR30269:SF37">
    <property type="entry name" value="MEMBRANE TRANSPORTER PROTEIN"/>
    <property type="match status" value="1"/>
</dbReference>
<protein>
    <recommendedName>
        <fullName evidence="8">Probable membrane transporter protein</fullName>
    </recommendedName>
</protein>
<dbReference type="InterPro" id="IPR002781">
    <property type="entry name" value="TM_pro_TauE-like"/>
</dbReference>
<evidence type="ECO:0000256" key="2">
    <source>
        <dbReference type="ARBA" id="ARBA00009142"/>
    </source>
</evidence>
<evidence type="ECO:0000256" key="6">
    <source>
        <dbReference type="ARBA" id="ARBA00022989"/>
    </source>
</evidence>
<comment type="similarity">
    <text evidence="2 8">Belongs to the 4-toluene sulfonate uptake permease (TSUP) (TC 2.A.102) family.</text>
</comment>
<accession>A0ABM9W8D0</accession>
<evidence type="ECO:0000256" key="3">
    <source>
        <dbReference type="ARBA" id="ARBA00022448"/>
    </source>
</evidence>
<feature type="transmembrane region" description="Helical" evidence="8">
    <location>
        <begin position="95"/>
        <end position="116"/>
    </location>
</feature>
<feature type="transmembrane region" description="Helical" evidence="8">
    <location>
        <begin position="123"/>
        <end position="144"/>
    </location>
</feature>
<comment type="caution">
    <text evidence="9">The sequence shown here is derived from an EMBL/GenBank/DDBJ whole genome shotgun (WGS) entry which is preliminary data.</text>
</comment>
<name>A0ABM9W8D0_9FIRM</name>
<feature type="transmembrane region" description="Helical" evidence="8">
    <location>
        <begin position="218"/>
        <end position="239"/>
    </location>
</feature>
<keyword evidence="3" id="KW-0813">Transport</keyword>
<evidence type="ECO:0000256" key="1">
    <source>
        <dbReference type="ARBA" id="ARBA00004651"/>
    </source>
</evidence>
<keyword evidence="10" id="KW-1185">Reference proteome</keyword>
<dbReference type="Pfam" id="PF01925">
    <property type="entry name" value="TauE"/>
    <property type="match status" value="1"/>
</dbReference>
<feature type="transmembrane region" description="Helical" evidence="8">
    <location>
        <begin position="194"/>
        <end position="212"/>
    </location>
</feature>
<evidence type="ECO:0000313" key="9">
    <source>
        <dbReference type="EMBL" id="CVK21414.1"/>
    </source>
</evidence>
<keyword evidence="7 8" id="KW-0472">Membrane</keyword>
<dbReference type="Proteomes" id="UP000245702">
    <property type="component" value="Unassembled WGS sequence"/>
</dbReference>